<dbReference type="GO" id="GO:0009244">
    <property type="term" value="P:lipopolysaccharide core region biosynthetic process"/>
    <property type="evidence" value="ECO:0007669"/>
    <property type="project" value="InterPro"/>
</dbReference>
<evidence type="ECO:0000256" key="11">
    <source>
        <dbReference type="ARBA" id="ARBA00044190"/>
    </source>
</evidence>
<dbReference type="EC" id="2.4.99.23" evidence="10"/>
<comment type="similarity">
    <text evidence="9">Belongs to the glycosyltransferase 9 family.</text>
</comment>
<evidence type="ECO:0000256" key="5">
    <source>
        <dbReference type="ARBA" id="ARBA00022676"/>
    </source>
</evidence>
<sequence>MMKRIAIIKLSAMGDIIHAMVALQYIKKQYPNLQIDWFVESAFAPILENNPDINEIIKLDLKSIKKDKKEILNQIKLIKKYEKNSYDLVIDAQGLIKSAIVSSFLGKSRVGFSKNSTREKLASFFYTKKVDIAYDKNAIERNVKVLSQALNFEITKDDILNKKPFLFYKNENEVIYEYLSKDKKNVLFVIGASWPSKMYSKEKFAKIINNLDENCLITWGNEAEKDIADFIANISKAKVLPKLDLNSLKAIMSKVDLVIGNDTGPTHMAWALNISSITLFGNTPGYRNTYITNTNKIIESKSIVNPFKLDRNDFSIKEIDENEIINTAKGLLYV</sequence>
<evidence type="ECO:0000256" key="7">
    <source>
        <dbReference type="ARBA" id="ARBA00022985"/>
    </source>
</evidence>
<reference evidence="14" key="1">
    <citation type="submission" date="2022-12" db="EMBL/GenBank/DDBJ databases">
        <authorList>
            <person name="Uljanovas D."/>
        </authorList>
    </citation>
    <scope>NUCLEOTIDE SEQUENCE</scope>
    <source>
        <strain evidence="14">RCM69</strain>
    </source>
</reference>
<evidence type="ECO:0000256" key="9">
    <source>
        <dbReference type="ARBA" id="ARBA00043995"/>
    </source>
</evidence>
<dbReference type="Pfam" id="PF01075">
    <property type="entry name" value="Glyco_transf_9"/>
    <property type="match status" value="1"/>
</dbReference>
<dbReference type="GO" id="GO:0008713">
    <property type="term" value="F:ADP-heptose-lipopolysaccharide heptosyltransferase activity"/>
    <property type="evidence" value="ECO:0007669"/>
    <property type="project" value="TreeGrafter"/>
</dbReference>
<dbReference type="AlphaFoldDB" id="A0AAW7PZJ5"/>
<evidence type="ECO:0000256" key="3">
    <source>
        <dbReference type="ARBA" id="ARBA00022475"/>
    </source>
</evidence>
<comment type="caution">
    <text evidence="14">The sequence shown here is derived from an EMBL/GenBank/DDBJ whole genome shotgun (WGS) entry which is preliminary data.</text>
</comment>
<dbReference type="CDD" id="cd03789">
    <property type="entry name" value="GT9_LPS_heptosyltransferase"/>
    <property type="match status" value="1"/>
</dbReference>
<dbReference type="EMBL" id="JAPZCX010000014">
    <property type="protein sequence ID" value="MDN5071111.1"/>
    <property type="molecule type" value="Genomic_DNA"/>
</dbReference>
<dbReference type="InterPro" id="IPR002201">
    <property type="entry name" value="Glyco_trans_9"/>
</dbReference>
<keyword evidence="8" id="KW-0472">Membrane</keyword>
<evidence type="ECO:0000256" key="8">
    <source>
        <dbReference type="ARBA" id="ARBA00023136"/>
    </source>
</evidence>
<dbReference type="NCBIfam" id="TIGR02193">
    <property type="entry name" value="heptsyl_trn_I"/>
    <property type="match status" value="1"/>
</dbReference>
<dbReference type="InterPro" id="IPR011908">
    <property type="entry name" value="LipoPS_heptosylTferase-I"/>
</dbReference>
<evidence type="ECO:0000256" key="13">
    <source>
        <dbReference type="ARBA" id="ARBA00049201"/>
    </source>
</evidence>
<evidence type="ECO:0000256" key="2">
    <source>
        <dbReference type="ARBA" id="ARBA00004713"/>
    </source>
</evidence>
<evidence type="ECO:0000256" key="4">
    <source>
        <dbReference type="ARBA" id="ARBA00022519"/>
    </source>
</evidence>
<keyword evidence="7" id="KW-0448">Lipopolysaccharide biosynthesis</keyword>
<evidence type="ECO:0000256" key="6">
    <source>
        <dbReference type="ARBA" id="ARBA00022679"/>
    </source>
</evidence>
<gene>
    <name evidence="14" type="primary">waaC</name>
    <name evidence="14" type="ORF">O8C76_08690</name>
</gene>
<evidence type="ECO:0000313" key="15">
    <source>
        <dbReference type="Proteomes" id="UP001170288"/>
    </source>
</evidence>
<dbReference type="Proteomes" id="UP001170288">
    <property type="component" value="Unassembled WGS sequence"/>
</dbReference>
<evidence type="ECO:0000256" key="10">
    <source>
        <dbReference type="ARBA" id="ARBA00044041"/>
    </source>
</evidence>
<dbReference type="Gene3D" id="3.40.50.2000">
    <property type="entry name" value="Glycogen Phosphorylase B"/>
    <property type="match status" value="2"/>
</dbReference>
<evidence type="ECO:0000313" key="14">
    <source>
        <dbReference type="EMBL" id="MDN5071111.1"/>
    </source>
</evidence>
<organism evidence="14 15">
    <name type="scientific">Aliarcobacter butzleri</name>
    <dbReference type="NCBI Taxonomy" id="28197"/>
    <lineage>
        <taxon>Bacteria</taxon>
        <taxon>Pseudomonadati</taxon>
        <taxon>Campylobacterota</taxon>
        <taxon>Epsilonproteobacteria</taxon>
        <taxon>Campylobacterales</taxon>
        <taxon>Arcobacteraceae</taxon>
        <taxon>Aliarcobacter</taxon>
    </lineage>
</organism>
<reference evidence="14" key="2">
    <citation type="journal article" date="2023" name="Microorganisms">
        <title>Genomic Characterization of Arcobacter butzleri Strains Isolated from Various Sources in Lithuania.</title>
        <authorList>
            <person name="Uljanovas D."/>
            <person name="Golz G."/>
            <person name="Fleischmann S."/>
            <person name="Kudirkiene E."/>
            <person name="Kasetiene N."/>
            <person name="Grineviciene A."/>
            <person name="Tamuleviciene E."/>
            <person name="Aksomaitiene J."/>
            <person name="Alter T."/>
            <person name="Malakauskas M."/>
        </authorList>
    </citation>
    <scope>NUCLEOTIDE SEQUENCE</scope>
    <source>
        <strain evidence="14">RCM69</strain>
    </source>
</reference>
<evidence type="ECO:0000256" key="12">
    <source>
        <dbReference type="ARBA" id="ARBA00044330"/>
    </source>
</evidence>
<accession>A0AAW7PZJ5</accession>
<dbReference type="GO" id="GO:0005886">
    <property type="term" value="C:plasma membrane"/>
    <property type="evidence" value="ECO:0007669"/>
    <property type="project" value="UniProtKB-SubCell"/>
</dbReference>
<keyword evidence="4" id="KW-0997">Cell inner membrane</keyword>
<dbReference type="InterPro" id="IPR051199">
    <property type="entry name" value="LPS_LOS_Heptosyltrfase"/>
</dbReference>
<keyword evidence="6" id="KW-0808">Transferase</keyword>
<comment type="subcellular location">
    <subcellularLocation>
        <location evidence="1">Cell inner membrane</location>
        <topology evidence="1">Peripheral membrane protein</topology>
        <orientation evidence="1">Cytoplasmic side</orientation>
    </subcellularLocation>
</comment>
<protein>
    <recommendedName>
        <fullName evidence="11">Lipopolysaccharide heptosyltransferase 1</fullName>
        <ecNumber evidence="10">2.4.99.23</ecNumber>
    </recommendedName>
    <alternativeName>
        <fullName evidence="12">ADP-heptose:lipopolysaccharide heptosyltransferase I</fullName>
    </alternativeName>
</protein>
<dbReference type="PANTHER" id="PTHR30160:SF19">
    <property type="entry name" value="LIPOPOLYSACCHARIDE HEPTOSYLTRANSFERASE 1"/>
    <property type="match status" value="1"/>
</dbReference>
<keyword evidence="5" id="KW-0328">Glycosyltransferase</keyword>
<name>A0AAW7PZJ5_9BACT</name>
<evidence type="ECO:0000256" key="1">
    <source>
        <dbReference type="ARBA" id="ARBA00004515"/>
    </source>
</evidence>
<dbReference type="PANTHER" id="PTHR30160">
    <property type="entry name" value="TETRAACYLDISACCHARIDE 4'-KINASE-RELATED"/>
    <property type="match status" value="1"/>
</dbReference>
<dbReference type="RefSeq" id="WP_046996665.1">
    <property type="nucleotide sequence ID" value="NZ_JAKKPB010000016.1"/>
</dbReference>
<comment type="pathway">
    <text evidence="2">Bacterial outer membrane biogenesis; LPS core biosynthesis.</text>
</comment>
<dbReference type="SUPFAM" id="SSF53756">
    <property type="entry name" value="UDP-Glycosyltransferase/glycogen phosphorylase"/>
    <property type="match status" value="1"/>
</dbReference>
<proteinExistence type="inferred from homology"/>
<comment type="catalytic activity">
    <reaction evidence="13">
        <text>an alpha-Kdo-(2-&gt;4)-alpha-Kdo-(2-&gt;6)-lipid A + ADP-L-glycero-beta-D-manno-heptose = an L-alpha-D-Hep-(1-&gt;5)-[alpha-Kdo-(2-&gt;4)]-alpha-Kdo-(2-&gt;6)-lipid A + ADP + H(+)</text>
        <dbReference type="Rhea" id="RHEA:74067"/>
        <dbReference type="ChEBI" id="CHEBI:15378"/>
        <dbReference type="ChEBI" id="CHEBI:61506"/>
        <dbReference type="ChEBI" id="CHEBI:176431"/>
        <dbReference type="ChEBI" id="CHEBI:193068"/>
        <dbReference type="ChEBI" id="CHEBI:456216"/>
        <dbReference type="EC" id="2.4.99.23"/>
    </reaction>
</comment>
<keyword evidence="3" id="KW-1003">Cell membrane</keyword>
<dbReference type="GO" id="GO:0005829">
    <property type="term" value="C:cytosol"/>
    <property type="evidence" value="ECO:0007669"/>
    <property type="project" value="TreeGrafter"/>
</dbReference>